<keyword evidence="17 32" id="KW-0407">Ion channel</keyword>
<keyword evidence="8" id="KW-0479">Metal-binding</keyword>
<feature type="transmembrane region" description="Helical" evidence="29">
    <location>
        <begin position="82"/>
        <end position="103"/>
    </location>
</feature>
<evidence type="ECO:0000313" key="32">
    <source>
        <dbReference type="RefSeq" id="XP_013860545.1"/>
    </source>
</evidence>
<dbReference type="SUPFAM" id="SSF81324">
    <property type="entry name" value="Voltage-gated potassium channels"/>
    <property type="match status" value="1"/>
</dbReference>
<evidence type="ECO:0000256" key="6">
    <source>
        <dbReference type="ARBA" id="ARBA00022538"/>
    </source>
</evidence>
<dbReference type="GO" id="GO:0034702">
    <property type="term" value="C:monoatomic ion channel complex"/>
    <property type="evidence" value="ECO:0007669"/>
    <property type="project" value="UniProtKB-KW"/>
</dbReference>
<evidence type="ECO:0000256" key="12">
    <source>
        <dbReference type="ARBA" id="ARBA00022882"/>
    </source>
</evidence>
<protein>
    <recommendedName>
        <fullName evidence="3">Calcium-activated potassium channel subunit alpha-1</fullName>
    </recommendedName>
    <alternativeName>
        <fullName evidence="18">BK channel</fullName>
    </alternativeName>
    <alternativeName>
        <fullName evidence="22">BKCA alpha</fullName>
    </alternativeName>
    <alternativeName>
        <fullName evidence="20">Calcium-activated potassium channel, subfamily M subunit alpha-1</fullName>
    </alternativeName>
    <alternativeName>
        <fullName evidence="24">K(VCA)alpha</fullName>
    </alternativeName>
    <alternativeName>
        <fullName evidence="23">KCa1.1</fullName>
    </alternativeName>
    <alternativeName>
        <fullName evidence="25">Maxi K channel</fullName>
    </alternativeName>
    <alternativeName>
        <fullName evidence="19">Slo-alpha</fullName>
    </alternativeName>
    <alternativeName>
        <fullName evidence="21">Slo1</fullName>
    </alternativeName>
    <alternativeName>
        <fullName evidence="26">Slowpoke homolog</fullName>
    </alternativeName>
</protein>
<dbReference type="CTD" id="568554"/>
<dbReference type="Pfam" id="PF22614">
    <property type="entry name" value="Slo-like_RCK"/>
    <property type="match status" value="2"/>
</dbReference>
<dbReference type="SUPFAM" id="SSF51735">
    <property type="entry name" value="NAD(P)-binding Rossmann-fold domains"/>
    <property type="match status" value="1"/>
</dbReference>
<reference evidence="32" key="1">
    <citation type="submission" date="2025-08" db="UniProtKB">
        <authorList>
            <consortium name="RefSeq"/>
        </authorList>
    </citation>
    <scope>IDENTIFICATION</scope>
    <source>
        <strain evidence="32">Quisiro</strain>
        <tissue evidence="32">Liver</tissue>
    </source>
</reference>
<keyword evidence="16 29" id="KW-0472">Membrane</keyword>
<proteinExistence type="inferred from homology"/>
<evidence type="ECO:0000256" key="19">
    <source>
        <dbReference type="ARBA" id="ARBA00029583"/>
    </source>
</evidence>
<evidence type="ECO:0000256" key="18">
    <source>
        <dbReference type="ARBA" id="ARBA00029579"/>
    </source>
</evidence>
<evidence type="ECO:0000256" key="28">
    <source>
        <dbReference type="SAM" id="MobiDB-lite"/>
    </source>
</evidence>
<dbReference type="FunFam" id="3.40.50.720:FF:000098">
    <property type="entry name" value="calcium-activated potassium channel subunit alpha-1 isoform X3"/>
    <property type="match status" value="1"/>
</dbReference>
<evidence type="ECO:0000256" key="10">
    <source>
        <dbReference type="ARBA" id="ARBA00022837"/>
    </source>
</evidence>
<evidence type="ECO:0000256" key="24">
    <source>
        <dbReference type="ARBA" id="ARBA00031597"/>
    </source>
</evidence>
<keyword evidence="15" id="KW-0406">Ion transport</keyword>
<feature type="transmembrane region" description="Helical" evidence="29">
    <location>
        <begin position="149"/>
        <end position="167"/>
    </location>
</feature>
<evidence type="ECO:0000256" key="7">
    <source>
        <dbReference type="ARBA" id="ARBA00022692"/>
    </source>
</evidence>
<evidence type="ECO:0000256" key="11">
    <source>
        <dbReference type="ARBA" id="ARBA00022842"/>
    </source>
</evidence>
<keyword evidence="31" id="KW-1185">Reference proteome</keyword>
<dbReference type="Gene3D" id="3.40.50.720">
    <property type="entry name" value="NAD(P)-binding Rossmann-like Domain"/>
    <property type="match status" value="2"/>
</dbReference>
<evidence type="ECO:0000256" key="23">
    <source>
        <dbReference type="ARBA" id="ARBA00030652"/>
    </source>
</evidence>
<comment type="catalytic activity">
    <reaction evidence="27">
        <text>K(+)(in) = K(+)(out)</text>
        <dbReference type="Rhea" id="RHEA:29463"/>
        <dbReference type="ChEBI" id="CHEBI:29103"/>
    </reaction>
</comment>
<feature type="domain" description="RCK N-terminal" evidence="30">
    <location>
        <begin position="189"/>
        <end position="331"/>
    </location>
</feature>
<evidence type="ECO:0000256" key="20">
    <source>
        <dbReference type="ARBA" id="ARBA00030288"/>
    </source>
</evidence>
<dbReference type="AlphaFoldDB" id="A0A2I4AYH8"/>
<dbReference type="OrthoDB" id="10035564at2759"/>
<keyword evidence="6" id="KW-0633">Potassium transport</keyword>
<feature type="transmembrane region" description="Helical" evidence="29">
    <location>
        <begin position="28"/>
        <end position="47"/>
    </location>
</feature>
<dbReference type="InterPro" id="IPR003929">
    <property type="entry name" value="K_chnl_BK_asu"/>
</dbReference>
<dbReference type="GeneID" id="106515337"/>
<evidence type="ECO:0000256" key="25">
    <source>
        <dbReference type="ARBA" id="ARBA00031999"/>
    </source>
</evidence>
<evidence type="ECO:0000256" key="5">
    <source>
        <dbReference type="ARBA" id="ARBA00022475"/>
    </source>
</evidence>
<evidence type="ECO:0000256" key="1">
    <source>
        <dbReference type="ARBA" id="ARBA00004651"/>
    </source>
</evidence>
<dbReference type="InterPro" id="IPR048735">
    <property type="entry name" value="Slowpoke-like_C"/>
</dbReference>
<dbReference type="PROSITE" id="PS51201">
    <property type="entry name" value="RCK_N"/>
    <property type="match status" value="2"/>
</dbReference>
<evidence type="ECO:0000256" key="27">
    <source>
        <dbReference type="ARBA" id="ARBA00034430"/>
    </source>
</evidence>
<feature type="region of interest" description="Disordered" evidence="28">
    <location>
        <begin position="586"/>
        <end position="613"/>
    </location>
</feature>
<comment type="subcellular location">
    <subcellularLocation>
        <location evidence="1">Cell membrane</location>
        <topology evidence="1">Multi-pass membrane protein</topology>
    </subcellularLocation>
</comment>
<evidence type="ECO:0000256" key="15">
    <source>
        <dbReference type="ARBA" id="ARBA00023065"/>
    </source>
</evidence>
<feature type="transmembrane region" description="Helical" evidence="29">
    <location>
        <begin position="119"/>
        <end position="137"/>
    </location>
</feature>
<organism evidence="31 32">
    <name type="scientific">Austrofundulus limnaeus</name>
    <name type="common">Annual killifish</name>
    <dbReference type="NCBI Taxonomy" id="52670"/>
    <lineage>
        <taxon>Eukaryota</taxon>
        <taxon>Metazoa</taxon>
        <taxon>Chordata</taxon>
        <taxon>Craniata</taxon>
        <taxon>Vertebrata</taxon>
        <taxon>Euteleostomi</taxon>
        <taxon>Actinopterygii</taxon>
        <taxon>Neopterygii</taxon>
        <taxon>Teleostei</taxon>
        <taxon>Neoteleostei</taxon>
        <taxon>Acanthomorphata</taxon>
        <taxon>Ovalentaria</taxon>
        <taxon>Atherinomorphae</taxon>
        <taxon>Cyprinodontiformes</taxon>
        <taxon>Rivulidae</taxon>
        <taxon>Austrofundulus</taxon>
    </lineage>
</organism>
<dbReference type="PRINTS" id="PR01449">
    <property type="entry name" value="BKCHANNELA"/>
</dbReference>
<dbReference type="InterPro" id="IPR047871">
    <property type="entry name" value="K_chnl_Slo-like"/>
</dbReference>
<keyword evidence="14 29" id="KW-1133">Transmembrane helix</keyword>
<feature type="domain" description="RCK N-terminal" evidence="30">
    <location>
        <begin position="667"/>
        <end position="811"/>
    </location>
</feature>
<feature type="compositionally biased region" description="Basic and acidic residues" evidence="28">
    <location>
        <begin position="1048"/>
        <end position="1057"/>
    </location>
</feature>
<dbReference type="GO" id="GO:0060072">
    <property type="term" value="F:large conductance calcium-activated potassium channel activity"/>
    <property type="evidence" value="ECO:0007669"/>
    <property type="project" value="TreeGrafter"/>
</dbReference>
<dbReference type="Pfam" id="PF00520">
    <property type="entry name" value="Ion_trans"/>
    <property type="match status" value="1"/>
</dbReference>
<dbReference type="PANTHER" id="PTHR10027:SF33">
    <property type="entry name" value="CALCIUM-ACTIVATED POTASSIUM CHANNEL SUBUNIT ALPHA-1-RELATED"/>
    <property type="match status" value="1"/>
</dbReference>
<dbReference type="Pfam" id="PF03493">
    <property type="entry name" value="BK_channel_a"/>
    <property type="match status" value="1"/>
</dbReference>
<dbReference type="GO" id="GO:0046872">
    <property type="term" value="F:metal ion binding"/>
    <property type="evidence" value="ECO:0007669"/>
    <property type="project" value="UniProtKB-KW"/>
</dbReference>
<evidence type="ECO:0000256" key="4">
    <source>
        <dbReference type="ARBA" id="ARBA00022448"/>
    </source>
</evidence>
<gene>
    <name evidence="32" type="primary">kcnma1a</name>
</gene>
<keyword evidence="12" id="KW-0851">Voltage-gated channel</keyword>
<keyword evidence="13" id="KW-0630">Potassium</keyword>
<dbReference type="Pfam" id="PF21014">
    <property type="entry name" value="Slowpoke_C"/>
    <property type="match status" value="1"/>
</dbReference>
<dbReference type="FunFam" id="3.40.50.720:FF:000005">
    <property type="entry name" value="calcium-activated potassium channel subunit alpha-1 isoform X6"/>
    <property type="match status" value="1"/>
</dbReference>
<keyword evidence="11" id="KW-0460">Magnesium</keyword>
<sequence>MAFNVFFLLYFGLRFIAANDKLWFWLEVNSVVDFFTVPPVFVSVYLNRSWLGLRFLRALRLIQFSEILQFLNILKTSNSIKLVNLCSIFISTWLTAAGFIHLVENSGDPWENFQNSQSLSYWECVYLLMVTMSTVGYGDVYAKTTLGRLFMVFFILGGLAMFASYVPEIIELIGNRKKYGGTYSAVNGRKHIVVCGHITLESVSNFLKDFLHKDRDDVNVEIVFLHNISPNLELEALFKRHFTQVEFYQGSVLNPHDLARVKIESADACLILANKYCADPDAEDASNIMRVISIKNYHPKIRIITQMLQYHNKAHLLNIPSWNWKEGDDAICLAELKAGFIAQSCLAQGLSTMLANLFSMRSFIEIEEDTWQKYYLEGVANEMYTEYLSSAFVGLSFPTVCELCYVKLKLLLIAIEFKSEQRESRSRKRILINPGNHVKLQDGTLGFFIASDAKEVKRAFFYCKACHDDITDPKRIKKCGCKRLIYSKMSVYKRMKLACCFDCGRSERDCSCMSGSVHSNMDTLQRAYPLSSVSVHDCATTLRASKYKYNGFVRSPADGATTPGNSGSHKETGVRFKADCNIVEDEHPSTLSPKKKQRNGGMRNSPNCSPKMMSRHDPLLIPGNEQIENMDMNVKRYDSTGMFHWCPSKDIEKVILTRSEASMTVLSGHVVVCIFGDVTSALVGLRNLVMPLRASNFHYHELKPIVFVGSLDYLRREWETLHNFPKVSILPGTPLSRADLRAVNINLCDMCVILSANQNNIEDASLQDKECILASLNIKSMQFDDSIGVLQANSQGFTPPGMDRTSPDSSPVHGFVRQASVTTGSNIPIITELVNDSNVQFLDQDDDDDPDTELYLTQPFACGTAFAVSVLDSLMSATYFNDNILTLIRTLVTGGATPELEALLAEENALRGGYSTPQTLANRDRCRVAQLALYDGPFADLGDGGCYGDLFCKALKTYNMLCFGIYRLRDAHLSVPSQCTKRYVITNPPYEFELVPTDLIFCLMQFDHNAGQSRTSLSHSSHSSHSSSKKSSSVHSVPASNRQNRSSKSREARDKQNATRMNRMSQEKKWFTDEPENAYPRNIQIKPMSTHMANQVNQYKSTSSLIPPIREVEDEC</sequence>
<evidence type="ECO:0000256" key="29">
    <source>
        <dbReference type="SAM" id="Phobius"/>
    </source>
</evidence>
<comment type="similarity">
    <text evidence="2">Belongs to the potassium channel family. Calcium-activated (TC 1.A.1.3) subfamily. KCa1.1/KCNMA1 sub-subfamily.</text>
</comment>
<evidence type="ECO:0000256" key="9">
    <source>
        <dbReference type="ARBA" id="ARBA00022826"/>
    </source>
</evidence>
<keyword evidence="4" id="KW-0813">Transport</keyword>
<evidence type="ECO:0000256" key="22">
    <source>
        <dbReference type="ARBA" id="ARBA00030518"/>
    </source>
</evidence>
<name>A0A2I4AYH8_AUSLI</name>
<evidence type="ECO:0000256" key="14">
    <source>
        <dbReference type="ARBA" id="ARBA00022989"/>
    </source>
</evidence>
<dbReference type="InterPro" id="IPR036291">
    <property type="entry name" value="NAD(P)-bd_dom_sf"/>
</dbReference>
<evidence type="ECO:0000256" key="2">
    <source>
        <dbReference type="ARBA" id="ARBA00008648"/>
    </source>
</evidence>
<dbReference type="GO" id="GO:0045211">
    <property type="term" value="C:postsynaptic membrane"/>
    <property type="evidence" value="ECO:0007669"/>
    <property type="project" value="TreeGrafter"/>
</dbReference>
<evidence type="ECO:0000259" key="30">
    <source>
        <dbReference type="PROSITE" id="PS51201"/>
    </source>
</evidence>
<evidence type="ECO:0000313" key="31">
    <source>
        <dbReference type="Proteomes" id="UP000192220"/>
    </source>
</evidence>
<evidence type="ECO:0000256" key="8">
    <source>
        <dbReference type="ARBA" id="ARBA00022723"/>
    </source>
</evidence>
<evidence type="ECO:0000256" key="17">
    <source>
        <dbReference type="ARBA" id="ARBA00023303"/>
    </source>
</evidence>
<dbReference type="Proteomes" id="UP000192220">
    <property type="component" value="Unplaced"/>
</dbReference>
<dbReference type="Gene3D" id="1.10.287.70">
    <property type="match status" value="1"/>
</dbReference>
<evidence type="ECO:0000256" key="3">
    <source>
        <dbReference type="ARBA" id="ARBA00018044"/>
    </source>
</evidence>
<keyword evidence="10" id="KW-0106">Calcium</keyword>
<evidence type="ECO:0000256" key="13">
    <source>
        <dbReference type="ARBA" id="ARBA00022958"/>
    </source>
</evidence>
<dbReference type="RefSeq" id="XP_013860545.1">
    <property type="nucleotide sequence ID" value="XM_014005091.1"/>
</dbReference>
<accession>A0A2I4AYH8</accession>
<dbReference type="FunFam" id="1.10.287.70:FF:000015">
    <property type="entry name" value="Calcium-activated potassium channel subunit alpha-1 isoform X7"/>
    <property type="match status" value="1"/>
</dbReference>
<feature type="compositionally biased region" description="Low complexity" evidence="28">
    <location>
        <begin position="1018"/>
        <end position="1037"/>
    </location>
</feature>
<dbReference type="InterPro" id="IPR003148">
    <property type="entry name" value="RCK_N"/>
</dbReference>
<keyword evidence="5" id="KW-1003">Cell membrane</keyword>
<dbReference type="InterPro" id="IPR005821">
    <property type="entry name" value="Ion_trans_dom"/>
</dbReference>
<feature type="region of interest" description="Disordered" evidence="28">
    <location>
        <begin position="1013"/>
        <end position="1079"/>
    </location>
</feature>
<keyword evidence="7 29" id="KW-0812">Transmembrane</keyword>
<evidence type="ECO:0000256" key="26">
    <source>
        <dbReference type="ARBA" id="ARBA00033447"/>
    </source>
</evidence>
<keyword evidence="9" id="KW-0631">Potassium channel</keyword>
<evidence type="ECO:0000256" key="21">
    <source>
        <dbReference type="ARBA" id="ARBA00030326"/>
    </source>
</evidence>
<dbReference type="PANTHER" id="PTHR10027">
    <property type="entry name" value="CALCIUM-ACTIVATED POTASSIUM CHANNEL ALPHA CHAIN"/>
    <property type="match status" value="1"/>
</dbReference>
<evidence type="ECO:0000256" key="16">
    <source>
        <dbReference type="ARBA" id="ARBA00023136"/>
    </source>
</evidence>